<evidence type="ECO:0000313" key="1">
    <source>
        <dbReference type="EMBL" id="MDC0723568.1"/>
    </source>
</evidence>
<proteinExistence type="predicted"/>
<dbReference type="EMBL" id="JAQNDL010000005">
    <property type="protein sequence ID" value="MDC0723568.1"/>
    <property type="molecule type" value="Genomic_DNA"/>
</dbReference>
<keyword evidence="1" id="KW-0436">Ligase</keyword>
<name>A0ABT5EDP7_9BACT</name>
<sequence length="439" mass="47363">MRIGALVSLLEPGGPDLLGRRLEALAPRHIATDAFYRPLLGLFADLTLEPAASPPLFGAPSRWYRPGEPCAALFSPLRRPPHLPVPLRCDELYLGALRDGAMTFALRPGDRLAAPGFDALQHQPALLFAALLAGATYVHIEAEEALRDPRLLDAFPLRSLGLGARICEHLLGTRAIARPQWSHVFRNPEEPTDWESWRELIDALGLHETAMSNVVLEAAAGGSLLGSPRRPGKAHLGALMNLVPAAGRPWKLLDFTGSGQPAVGDVGVFAPLATIDADADTDPLDPHVVLGLRHGGEFLYGGATEPRRSGRVYPVDEVLAALDDCPFLHGASLVAVPAGGPTLAHRFVLLGFTGDEPIASFEALRTARIDELKRVLSTRLTPDFLPDAIELFPCFARLADGAVDHRWCQFQFHSGALHARVRTPVFQRLTALRGALGRA</sequence>
<dbReference type="Proteomes" id="UP001221686">
    <property type="component" value="Unassembled WGS sequence"/>
</dbReference>
<dbReference type="GO" id="GO:0016874">
    <property type="term" value="F:ligase activity"/>
    <property type="evidence" value="ECO:0007669"/>
    <property type="project" value="UniProtKB-KW"/>
</dbReference>
<dbReference type="RefSeq" id="WP_272092112.1">
    <property type="nucleotide sequence ID" value="NZ_JAQNDL010000005.1"/>
</dbReference>
<keyword evidence="2" id="KW-1185">Reference proteome</keyword>
<evidence type="ECO:0000313" key="2">
    <source>
        <dbReference type="Proteomes" id="UP001221686"/>
    </source>
</evidence>
<comment type="caution">
    <text evidence="1">The sequence shown here is derived from an EMBL/GenBank/DDBJ whole genome shotgun (WGS) entry which is preliminary data.</text>
</comment>
<accession>A0ABT5EDP7</accession>
<reference evidence="1 2" key="1">
    <citation type="submission" date="2022-11" db="EMBL/GenBank/DDBJ databases">
        <title>Minimal conservation of predation-associated metabolite biosynthetic gene clusters underscores biosynthetic potential of Myxococcota including descriptions for ten novel species: Archangium lansinium sp. nov., Myxococcus landrumus sp. nov., Nannocystis bai.</title>
        <authorList>
            <person name="Ahearne A."/>
            <person name="Stevens C."/>
            <person name="Dowd S."/>
        </authorList>
    </citation>
    <scope>NUCLEOTIDE SEQUENCE [LARGE SCALE GENOMIC DNA]</scope>
    <source>
        <strain evidence="1 2">BB15-2</strain>
    </source>
</reference>
<protein>
    <submittedName>
        <fullName evidence="1">Long-chain fatty acid--CoA ligase</fullName>
    </submittedName>
</protein>
<organism evidence="1 2">
    <name type="scientific">Nannocystis bainbridge</name>
    <dbReference type="NCBI Taxonomy" id="2995303"/>
    <lineage>
        <taxon>Bacteria</taxon>
        <taxon>Pseudomonadati</taxon>
        <taxon>Myxococcota</taxon>
        <taxon>Polyangia</taxon>
        <taxon>Nannocystales</taxon>
        <taxon>Nannocystaceae</taxon>
        <taxon>Nannocystis</taxon>
    </lineage>
</organism>
<gene>
    <name evidence="1" type="ORF">POL25_42190</name>
</gene>